<comment type="caution">
    <text evidence="9">The sequence shown here is derived from an EMBL/GenBank/DDBJ whole genome shotgun (WGS) entry which is preliminary data.</text>
</comment>
<evidence type="ECO:0000256" key="4">
    <source>
        <dbReference type="ARBA" id="ARBA00023002"/>
    </source>
</evidence>
<dbReference type="InterPro" id="IPR023210">
    <property type="entry name" value="NADP_OxRdtase_dom"/>
</dbReference>
<proteinExistence type="inferred from homology"/>
<organism evidence="9 10">
    <name type="scientific">Ceratopteris richardii</name>
    <name type="common">Triangle waterfern</name>
    <dbReference type="NCBI Taxonomy" id="49495"/>
    <lineage>
        <taxon>Eukaryota</taxon>
        <taxon>Viridiplantae</taxon>
        <taxon>Streptophyta</taxon>
        <taxon>Embryophyta</taxon>
        <taxon>Tracheophyta</taxon>
        <taxon>Polypodiopsida</taxon>
        <taxon>Polypodiidae</taxon>
        <taxon>Polypodiales</taxon>
        <taxon>Pteridineae</taxon>
        <taxon>Pteridaceae</taxon>
        <taxon>Parkerioideae</taxon>
        <taxon>Ceratopteris</taxon>
    </lineage>
</organism>
<dbReference type="Pfam" id="PF00248">
    <property type="entry name" value="Aldo_ket_red"/>
    <property type="match status" value="1"/>
</dbReference>
<evidence type="ECO:0000313" key="9">
    <source>
        <dbReference type="EMBL" id="KAH7441533.1"/>
    </source>
</evidence>
<evidence type="ECO:0000313" key="10">
    <source>
        <dbReference type="Proteomes" id="UP000825935"/>
    </source>
</evidence>
<reference evidence="9" key="1">
    <citation type="submission" date="2021-08" db="EMBL/GenBank/DDBJ databases">
        <title>WGS assembly of Ceratopteris richardii.</title>
        <authorList>
            <person name="Marchant D.B."/>
            <person name="Chen G."/>
            <person name="Jenkins J."/>
            <person name="Shu S."/>
            <person name="Leebens-Mack J."/>
            <person name="Grimwood J."/>
            <person name="Schmutz J."/>
            <person name="Soltis P."/>
            <person name="Soltis D."/>
            <person name="Chen Z.-H."/>
        </authorList>
    </citation>
    <scope>NUCLEOTIDE SEQUENCE</scope>
    <source>
        <strain evidence="9">Whitten #5841</strain>
        <tissue evidence="9">Leaf</tissue>
    </source>
</reference>
<dbReference type="PROSITE" id="PS00062">
    <property type="entry name" value="ALDOKETO_REDUCTASE_2"/>
    <property type="match status" value="1"/>
</dbReference>
<protein>
    <recommendedName>
        <fullName evidence="8">NADP-dependent oxidoreductase domain-containing protein</fullName>
    </recommendedName>
</protein>
<dbReference type="GO" id="GO:0016491">
    <property type="term" value="F:oxidoreductase activity"/>
    <property type="evidence" value="ECO:0007669"/>
    <property type="project" value="UniProtKB-KW"/>
</dbReference>
<feature type="site" description="Lowers pKa of active site Tyr" evidence="7">
    <location>
        <position position="88"/>
    </location>
</feature>
<dbReference type="AlphaFoldDB" id="A0A8T2V6Q7"/>
<feature type="active site" description="Proton donor" evidence="5">
    <location>
        <position position="59"/>
    </location>
</feature>
<dbReference type="PROSITE" id="PS00063">
    <property type="entry name" value="ALDOKETO_REDUCTASE_3"/>
    <property type="match status" value="1"/>
</dbReference>
<evidence type="ECO:0000256" key="3">
    <source>
        <dbReference type="ARBA" id="ARBA00022990"/>
    </source>
</evidence>
<feature type="binding site" evidence="6">
    <location>
        <position position="121"/>
    </location>
    <ligand>
        <name>substrate</name>
    </ligand>
</feature>
<keyword evidence="2" id="KW-0521">NADP</keyword>
<accession>A0A8T2V6Q7</accession>
<dbReference type="Proteomes" id="UP000825935">
    <property type="component" value="Chromosome 3"/>
</dbReference>
<dbReference type="FunFam" id="3.20.20.100:FF:000010">
    <property type="entry name" value="NADPH-dependent aldo-keto reductase, chloroplastic"/>
    <property type="match status" value="1"/>
</dbReference>
<dbReference type="PANTHER" id="PTHR11732">
    <property type="entry name" value="ALDO/KETO REDUCTASE"/>
    <property type="match status" value="1"/>
</dbReference>
<keyword evidence="10" id="KW-1185">Reference proteome</keyword>
<gene>
    <name evidence="9" type="ORF">KP509_03G042000</name>
</gene>
<evidence type="ECO:0000259" key="8">
    <source>
        <dbReference type="Pfam" id="PF00248"/>
    </source>
</evidence>
<dbReference type="CDD" id="cd19125">
    <property type="entry name" value="AKR_AKR4C1-15"/>
    <property type="match status" value="1"/>
</dbReference>
<keyword evidence="4" id="KW-0560">Oxidoreductase</keyword>
<dbReference type="EMBL" id="CM035408">
    <property type="protein sequence ID" value="KAH7441533.1"/>
    <property type="molecule type" value="Genomic_DNA"/>
</dbReference>
<evidence type="ECO:0000256" key="6">
    <source>
        <dbReference type="PIRSR" id="PIRSR000097-2"/>
    </source>
</evidence>
<dbReference type="InterPro" id="IPR018170">
    <property type="entry name" value="Aldo/ket_reductase_CS"/>
</dbReference>
<dbReference type="InterPro" id="IPR020471">
    <property type="entry name" value="AKR"/>
</dbReference>
<keyword evidence="3" id="KW-0007">Acetylation</keyword>
<dbReference type="PRINTS" id="PR00069">
    <property type="entry name" value="ALDKETRDTASE"/>
</dbReference>
<dbReference type="InterPro" id="IPR036812">
    <property type="entry name" value="NAD(P)_OxRdtase_dom_sf"/>
</dbReference>
<dbReference type="OMA" id="LWNDSHQ"/>
<dbReference type="SUPFAM" id="SSF51430">
    <property type="entry name" value="NAD(P)-linked oxidoreductase"/>
    <property type="match status" value="1"/>
</dbReference>
<dbReference type="InterPro" id="IPR044498">
    <property type="entry name" value="AKR4C"/>
</dbReference>
<comment type="similarity">
    <text evidence="1">Belongs to the aldo/keto reductase family.</text>
</comment>
<name>A0A8T2V6Q7_CERRI</name>
<feature type="domain" description="NADP-dependent oxidoreductase" evidence="8">
    <location>
        <begin position="26"/>
        <end position="294"/>
    </location>
</feature>
<evidence type="ECO:0000256" key="2">
    <source>
        <dbReference type="ARBA" id="ARBA00022857"/>
    </source>
</evidence>
<evidence type="ECO:0000256" key="1">
    <source>
        <dbReference type="ARBA" id="ARBA00007905"/>
    </source>
</evidence>
<evidence type="ECO:0000256" key="7">
    <source>
        <dbReference type="PIRSR" id="PIRSR000097-3"/>
    </source>
</evidence>
<dbReference type="OrthoDB" id="416253at2759"/>
<sequence length="323" mass="36168">MPELVSEAPTKISFFKLNDGRFIPSIGLGTWRADPSLVSKAVKTAIEVGYRHIDCAAVYGNEKEIGAALHECFKNGVVKREDLWITSKLWNTHHAPDDVAEAIEQTLHDLQLDYVDLYLIHWPVAFKKGTTGMGESKDDYAPLNISLTWQAMEQVARSGKAKSIGVSNFTVEKLKDLLAHATIIPAVNQVECHPHWQQMKLSRFCASQDIHITGYCPLGSPGSSFAKVSVLEHPIINEIAKKLGKPPAQIALRWGIQSGHSILPKSTNPNRLRSNFDILDWSIPAEDMRKIATIEQVRLLRSESMCNEYGPYKTLEELWDNDL</sequence>
<dbReference type="Gene3D" id="3.20.20.100">
    <property type="entry name" value="NADP-dependent oxidoreductase domain"/>
    <property type="match status" value="1"/>
</dbReference>
<evidence type="ECO:0000256" key="5">
    <source>
        <dbReference type="PIRSR" id="PIRSR000097-1"/>
    </source>
</evidence>
<dbReference type="PIRSF" id="PIRSF000097">
    <property type="entry name" value="AKR"/>
    <property type="match status" value="1"/>
</dbReference>
<dbReference type="PROSITE" id="PS00798">
    <property type="entry name" value="ALDOKETO_REDUCTASE_1"/>
    <property type="match status" value="1"/>
</dbReference>